<dbReference type="GO" id="GO:0016705">
    <property type="term" value="F:oxidoreductase activity, acting on paired donors, with incorporation or reduction of molecular oxygen"/>
    <property type="evidence" value="ECO:0007669"/>
    <property type="project" value="InterPro"/>
</dbReference>
<comment type="caution">
    <text evidence="3">The sequence shown here is derived from an EMBL/GenBank/DDBJ whole genome shotgun (WGS) entry which is preliminary data.</text>
</comment>
<evidence type="ECO:0000256" key="1">
    <source>
        <dbReference type="ARBA" id="ARBA00010617"/>
    </source>
</evidence>
<organism evidence="3 4">
    <name type="scientific">Allonocardiopsis opalescens</name>
    <dbReference type="NCBI Taxonomy" id="1144618"/>
    <lineage>
        <taxon>Bacteria</taxon>
        <taxon>Bacillati</taxon>
        <taxon>Actinomycetota</taxon>
        <taxon>Actinomycetes</taxon>
        <taxon>Streptosporangiales</taxon>
        <taxon>Allonocardiopsis</taxon>
    </lineage>
</organism>
<accession>A0A2T0Q200</accession>
<dbReference type="InterPro" id="IPR017972">
    <property type="entry name" value="Cyt_P450_CS"/>
</dbReference>
<feature type="compositionally biased region" description="Low complexity" evidence="2">
    <location>
        <begin position="504"/>
        <end position="519"/>
    </location>
</feature>
<dbReference type="SUPFAM" id="SSF48264">
    <property type="entry name" value="Cytochrome P450"/>
    <property type="match status" value="1"/>
</dbReference>
<keyword evidence="4" id="KW-1185">Reference proteome</keyword>
<dbReference type="EMBL" id="PVZC01000005">
    <property type="protein sequence ID" value="PRX97825.1"/>
    <property type="molecule type" value="Genomic_DNA"/>
</dbReference>
<reference evidence="3 4" key="1">
    <citation type="submission" date="2018-03" db="EMBL/GenBank/DDBJ databases">
        <title>Genomic Encyclopedia of Archaeal and Bacterial Type Strains, Phase II (KMG-II): from individual species to whole genera.</title>
        <authorList>
            <person name="Goeker M."/>
        </authorList>
    </citation>
    <scope>NUCLEOTIDE SEQUENCE [LARGE SCALE GENOMIC DNA]</scope>
    <source>
        <strain evidence="3 4">DSM 45601</strain>
    </source>
</reference>
<protein>
    <submittedName>
        <fullName evidence="3">Cytochrome P450</fullName>
    </submittedName>
</protein>
<proteinExistence type="inferred from homology"/>
<dbReference type="OrthoDB" id="4133219at2"/>
<dbReference type="Proteomes" id="UP000237846">
    <property type="component" value="Unassembled WGS sequence"/>
</dbReference>
<gene>
    <name evidence="3" type="ORF">CLV72_105175</name>
</gene>
<comment type="similarity">
    <text evidence="1">Belongs to the cytochrome P450 family.</text>
</comment>
<dbReference type="PRINTS" id="PR00359">
    <property type="entry name" value="BP450"/>
</dbReference>
<dbReference type="GO" id="GO:0020037">
    <property type="term" value="F:heme binding"/>
    <property type="evidence" value="ECO:0007669"/>
    <property type="project" value="InterPro"/>
</dbReference>
<dbReference type="InterPro" id="IPR002397">
    <property type="entry name" value="Cyt_P450_B"/>
</dbReference>
<name>A0A2T0Q200_9ACTN</name>
<evidence type="ECO:0000256" key="2">
    <source>
        <dbReference type="SAM" id="MobiDB-lite"/>
    </source>
</evidence>
<dbReference type="AlphaFoldDB" id="A0A2T0Q200"/>
<sequence>MSDNAACPFPHGGEAVRPVPFKEPLPLHDPFFQFATPELWQRLRDEFGNVVRVELEPAAEPGQEPITAWLLLGYQENLRALSDPVNYTKDSRLWPVLSSGRLKPDSPLYPFAQWQSNAFFVDGAEHERFRAPIVEAIARFRSDQLARDVRSVADRLIDEFIEQGSADLVTEYAQWVPLVSLARMFGLDDADTVELCEAMNDLWQMNEKSVPAQRWLFERLLALARLKRVNPGPDFPSWMCAHPAGLTDEEVRDQLMLLIAAGHESSKNVIANTVHMLLTRAEFRHALASSATLVADTLDRSLWVSPPLNVLLSRYATGDVLLGGRQVRRGDAILIGFTPAHSDPVLFDGEGGSPYTATEVSRAHLLFGVGPHKCPAVDIARHMATTAVSRLVERVHDLRLAVPDDELPRQTSPWLAGFTALPVEFTPMSRLGEPEPRAAVPDDTPPPTSTGSFRRPTASELDPSQALLPTSLSPAPNGAPWSRSSSTPPPAASTPKQPGSARPGLWSRLSSLGRWLSRR</sequence>
<evidence type="ECO:0000313" key="3">
    <source>
        <dbReference type="EMBL" id="PRX97825.1"/>
    </source>
</evidence>
<dbReference type="PANTHER" id="PTHR46696:SF1">
    <property type="entry name" value="CYTOCHROME P450 YJIB-RELATED"/>
    <property type="match status" value="1"/>
</dbReference>
<dbReference type="Gene3D" id="1.10.630.10">
    <property type="entry name" value="Cytochrome P450"/>
    <property type="match status" value="1"/>
</dbReference>
<dbReference type="InterPro" id="IPR036396">
    <property type="entry name" value="Cyt_P450_sf"/>
</dbReference>
<dbReference type="RefSeq" id="WP_106247519.1">
    <property type="nucleotide sequence ID" value="NZ_PVZC01000005.1"/>
</dbReference>
<dbReference type="GO" id="GO:0004497">
    <property type="term" value="F:monooxygenase activity"/>
    <property type="evidence" value="ECO:0007669"/>
    <property type="project" value="InterPro"/>
</dbReference>
<evidence type="ECO:0000313" key="4">
    <source>
        <dbReference type="Proteomes" id="UP000237846"/>
    </source>
</evidence>
<dbReference type="GO" id="GO:0005506">
    <property type="term" value="F:iron ion binding"/>
    <property type="evidence" value="ECO:0007669"/>
    <property type="project" value="InterPro"/>
</dbReference>
<dbReference type="PROSITE" id="PS00086">
    <property type="entry name" value="CYTOCHROME_P450"/>
    <property type="match status" value="1"/>
</dbReference>
<dbReference type="PANTHER" id="PTHR46696">
    <property type="entry name" value="P450, PUTATIVE (EUROFUNG)-RELATED"/>
    <property type="match status" value="1"/>
</dbReference>
<feature type="region of interest" description="Disordered" evidence="2">
    <location>
        <begin position="428"/>
        <end position="519"/>
    </location>
</feature>